<dbReference type="AlphaFoldDB" id="A0A0E0B014"/>
<name>A0A0E0B014_9ORYZ</name>
<sequence>MMPISKIAAPLDGVLGGVNIPSTKATGRTASSRRRRAPRLGVSSPLLSPPLSLGLLAETKLPNETRQPPPLAPLPRVARARRAAIYHLLVVDVGASETAPPAPPSRSAPTGGTRAARRNLPPRRRRRRCERDRAARASISLQQPRLRRASSRQGQVLICFAPLA</sequence>
<feature type="compositionally biased region" description="Low complexity" evidence="1">
    <location>
        <begin position="39"/>
        <end position="50"/>
    </location>
</feature>
<evidence type="ECO:0000313" key="3">
    <source>
        <dbReference type="Proteomes" id="UP000026961"/>
    </source>
</evidence>
<dbReference type="HOGENOM" id="CLU_1621593_0_0_1"/>
<proteinExistence type="predicted"/>
<reference evidence="2" key="1">
    <citation type="submission" date="2015-04" db="UniProtKB">
        <authorList>
            <consortium name="EnsemblPlants"/>
        </authorList>
    </citation>
    <scope>IDENTIFICATION</scope>
</reference>
<accession>A0A0E0B014</accession>
<dbReference type="EnsemblPlants" id="OGLUM09G02470.1">
    <property type="protein sequence ID" value="OGLUM09G02470.1"/>
    <property type="gene ID" value="OGLUM09G02470"/>
</dbReference>
<evidence type="ECO:0000313" key="2">
    <source>
        <dbReference type="EnsemblPlants" id="OGLUM09G02470.1"/>
    </source>
</evidence>
<dbReference type="Proteomes" id="UP000026961">
    <property type="component" value="Chromosome 9"/>
</dbReference>
<reference evidence="2" key="2">
    <citation type="submission" date="2018-05" db="EMBL/GenBank/DDBJ databases">
        <title>OgluRS3 (Oryza glumaepatula Reference Sequence Version 3).</title>
        <authorList>
            <person name="Zhang J."/>
            <person name="Kudrna D."/>
            <person name="Lee S."/>
            <person name="Talag J."/>
            <person name="Welchert J."/>
            <person name="Wing R.A."/>
        </authorList>
    </citation>
    <scope>NUCLEOTIDE SEQUENCE [LARGE SCALE GENOMIC DNA]</scope>
</reference>
<feature type="region of interest" description="Disordered" evidence="1">
    <location>
        <begin position="16"/>
        <end position="50"/>
    </location>
</feature>
<feature type="region of interest" description="Disordered" evidence="1">
    <location>
        <begin position="96"/>
        <end position="147"/>
    </location>
</feature>
<protein>
    <submittedName>
        <fullName evidence="2">Uncharacterized protein</fullName>
    </submittedName>
</protein>
<dbReference type="Gramene" id="OGLUM09G02470.1">
    <property type="protein sequence ID" value="OGLUM09G02470.1"/>
    <property type="gene ID" value="OGLUM09G02470"/>
</dbReference>
<keyword evidence="3" id="KW-1185">Reference proteome</keyword>
<organism evidence="2">
    <name type="scientific">Oryza glumipatula</name>
    <dbReference type="NCBI Taxonomy" id="40148"/>
    <lineage>
        <taxon>Eukaryota</taxon>
        <taxon>Viridiplantae</taxon>
        <taxon>Streptophyta</taxon>
        <taxon>Embryophyta</taxon>
        <taxon>Tracheophyta</taxon>
        <taxon>Spermatophyta</taxon>
        <taxon>Magnoliopsida</taxon>
        <taxon>Liliopsida</taxon>
        <taxon>Poales</taxon>
        <taxon>Poaceae</taxon>
        <taxon>BOP clade</taxon>
        <taxon>Oryzoideae</taxon>
        <taxon>Oryzeae</taxon>
        <taxon>Oryzinae</taxon>
        <taxon>Oryza</taxon>
    </lineage>
</organism>
<feature type="compositionally biased region" description="Basic residues" evidence="1">
    <location>
        <begin position="115"/>
        <end position="128"/>
    </location>
</feature>
<evidence type="ECO:0000256" key="1">
    <source>
        <dbReference type="SAM" id="MobiDB-lite"/>
    </source>
</evidence>